<dbReference type="EMBL" id="JAHQIW010007499">
    <property type="protein sequence ID" value="KAJ1374958.1"/>
    <property type="molecule type" value="Genomic_DNA"/>
</dbReference>
<dbReference type="Proteomes" id="UP001196413">
    <property type="component" value="Unassembled WGS sequence"/>
</dbReference>
<gene>
    <name evidence="2" type="ORF">KIN20_038168</name>
</gene>
<evidence type="ECO:0000313" key="2">
    <source>
        <dbReference type="EMBL" id="KAJ1374958.1"/>
    </source>
</evidence>
<proteinExistence type="predicted"/>
<protein>
    <submittedName>
        <fullName evidence="2">Uncharacterized protein</fullName>
    </submittedName>
</protein>
<organism evidence="2 3">
    <name type="scientific">Parelaphostrongylus tenuis</name>
    <name type="common">Meningeal worm</name>
    <dbReference type="NCBI Taxonomy" id="148309"/>
    <lineage>
        <taxon>Eukaryota</taxon>
        <taxon>Metazoa</taxon>
        <taxon>Ecdysozoa</taxon>
        <taxon>Nematoda</taxon>
        <taxon>Chromadorea</taxon>
        <taxon>Rhabditida</taxon>
        <taxon>Rhabditina</taxon>
        <taxon>Rhabditomorpha</taxon>
        <taxon>Strongyloidea</taxon>
        <taxon>Metastrongylidae</taxon>
        <taxon>Parelaphostrongylus</taxon>
    </lineage>
</organism>
<name>A0AAD5RFK2_PARTN</name>
<keyword evidence="3" id="KW-1185">Reference proteome</keyword>
<evidence type="ECO:0000313" key="3">
    <source>
        <dbReference type="Proteomes" id="UP001196413"/>
    </source>
</evidence>
<sequence length="55" mass="6093">MDEHTHDESAHATASSESGLKAWPDYCSKGTRQAIISPAHDTPLFRVMVHCNVQK</sequence>
<feature type="region of interest" description="Disordered" evidence="1">
    <location>
        <begin position="1"/>
        <end position="21"/>
    </location>
</feature>
<evidence type="ECO:0000256" key="1">
    <source>
        <dbReference type="SAM" id="MobiDB-lite"/>
    </source>
</evidence>
<dbReference type="AlphaFoldDB" id="A0AAD5RFK2"/>
<accession>A0AAD5RFK2</accession>
<reference evidence="2" key="1">
    <citation type="submission" date="2021-06" db="EMBL/GenBank/DDBJ databases">
        <title>Parelaphostrongylus tenuis whole genome reference sequence.</title>
        <authorList>
            <person name="Garwood T.J."/>
            <person name="Larsen P.A."/>
            <person name="Fountain-Jones N.M."/>
            <person name="Garbe J.R."/>
            <person name="Macchietto M.G."/>
            <person name="Kania S.A."/>
            <person name="Gerhold R.W."/>
            <person name="Richards J.E."/>
            <person name="Wolf T.M."/>
        </authorList>
    </citation>
    <scope>NUCLEOTIDE SEQUENCE</scope>
    <source>
        <strain evidence="2">MNPRO001-30</strain>
        <tissue evidence="2">Meninges</tissue>
    </source>
</reference>
<feature type="compositionally biased region" description="Basic and acidic residues" evidence="1">
    <location>
        <begin position="1"/>
        <end position="10"/>
    </location>
</feature>
<comment type="caution">
    <text evidence="2">The sequence shown here is derived from an EMBL/GenBank/DDBJ whole genome shotgun (WGS) entry which is preliminary data.</text>
</comment>